<dbReference type="GO" id="GO:0008168">
    <property type="term" value="F:methyltransferase activity"/>
    <property type="evidence" value="ECO:0007669"/>
    <property type="project" value="UniProtKB-KW"/>
</dbReference>
<keyword evidence="3" id="KW-1185">Reference proteome</keyword>
<dbReference type="PROSITE" id="PS00092">
    <property type="entry name" value="N6_MTASE"/>
    <property type="match status" value="1"/>
</dbReference>
<protein>
    <submittedName>
        <fullName evidence="2">Modification methylase</fullName>
    </submittedName>
</protein>
<name>A0A4S8N4F9_9ACTN</name>
<dbReference type="Proteomes" id="UP000307087">
    <property type="component" value="Unassembled WGS sequence"/>
</dbReference>
<dbReference type="EMBL" id="STGW01000010">
    <property type="protein sequence ID" value="THV10461.1"/>
    <property type="molecule type" value="Genomic_DNA"/>
</dbReference>
<dbReference type="OrthoDB" id="9774673at2"/>
<evidence type="ECO:0000313" key="2">
    <source>
        <dbReference type="EMBL" id="THV10461.1"/>
    </source>
</evidence>
<dbReference type="InterPro" id="IPR025247">
    <property type="entry name" value="EcoRI-like_methylase"/>
</dbReference>
<dbReference type="AlphaFoldDB" id="A0A4S8N4F9"/>
<dbReference type="InterPro" id="IPR002052">
    <property type="entry name" value="DNA_methylase_N6_adenine_CS"/>
</dbReference>
<dbReference type="Pfam" id="PF13651">
    <property type="entry name" value="EcoRI_methylase"/>
    <property type="match status" value="1"/>
</dbReference>
<dbReference type="GO" id="GO:0032259">
    <property type="term" value="P:methylation"/>
    <property type="evidence" value="ECO:0007669"/>
    <property type="project" value="UniProtKB-KW"/>
</dbReference>
<organism evidence="2 3">
    <name type="scientific">Nocardioides caeni</name>
    <dbReference type="NCBI Taxonomy" id="574700"/>
    <lineage>
        <taxon>Bacteria</taxon>
        <taxon>Bacillati</taxon>
        <taxon>Actinomycetota</taxon>
        <taxon>Actinomycetes</taxon>
        <taxon>Propionibacteriales</taxon>
        <taxon>Nocardioidaceae</taxon>
        <taxon>Nocardioides</taxon>
    </lineage>
</organism>
<comment type="caution">
    <text evidence="2">The sequence shown here is derived from an EMBL/GenBank/DDBJ whole genome shotgun (WGS) entry which is preliminary data.</text>
</comment>
<evidence type="ECO:0000313" key="3">
    <source>
        <dbReference type="Proteomes" id="UP000307087"/>
    </source>
</evidence>
<evidence type="ECO:0000256" key="1">
    <source>
        <dbReference type="SAM" id="MobiDB-lite"/>
    </source>
</evidence>
<feature type="compositionally biased region" description="Polar residues" evidence="1">
    <location>
        <begin position="324"/>
        <end position="338"/>
    </location>
</feature>
<gene>
    <name evidence="2" type="ORF">E9934_14115</name>
</gene>
<feature type="region of interest" description="Disordered" evidence="1">
    <location>
        <begin position="313"/>
        <end position="339"/>
    </location>
</feature>
<reference evidence="2 3" key="1">
    <citation type="journal article" date="2009" name="Int. J. Syst. Evol. Microbiol.">
        <title>Nocardioides caeni sp. nov., isolated from wastewater.</title>
        <authorList>
            <person name="Yoon J.H."/>
            <person name="Kang S.J."/>
            <person name="Park S."/>
            <person name="Kim W."/>
            <person name="Oh T.K."/>
        </authorList>
    </citation>
    <scope>NUCLEOTIDE SEQUENCE [LARGE SCALE GENOMIC DNA]</scope>
    <source>
        <strain evidence="2 3">DSM 23134</strain>
    </source>
</reference>
<accession>A0A4S8N4F9</accession>
<keyword evidence="2" id="KW-0808">Transferase</keyword>
<dbReference type="GO" id="GO:0003676">
    <property type="term" value="F:nucleic acid binding"/>
    <property type="evidence" value="ECO:0007669"/>
    <property type="project" value="InterPro"/>
</dbReference>
<dbReference type="RefSeq" id="WP_136563539.1">
    <property type="nucleotide sequence ID" value="NZ_BAABLS010000006.1"/>
</dbReference>
<proteinExistence type="predicted"/>
<keyword evidence="2" id="KW-0489">Methyltransferase</keyword>
<sequence length="370" mass="42851">MTTPTRSVIRHLNAAKGAKQDEFYTELSDIEKELRHYRKHFKGKVVYLNCDDPRESNFFRYFSYNFEKLGLKKLIASCYKSQDADLFSQYDSERAIYLEYEGDKNNNRVPDPDEIGIEPLQGDGDFRSAESIELLKQADIVVTNPPFSLFREYVAQLMQHEKKFLIVGNQGAITYKETFPLIAANKMWLGVNNGDMKFRVPNHYEARETRYWVDEHGQAWRSLGNACWFTNLDIAKRHEELLLFRKYDPKTYPTYDNYDAIEVNKTSEIPEDYAGVMGVPVTFLDKHNPDQFEILGTTQRGCHDAVPDTKKYDDYREMRPDGTPTGSSGGKTNENANLAGNDGKKNYFINDDGHIVQATYKRIFIRRKDA</sequence>